<dbReference type="NCBIfam" id="TIGR01730">
    <property type="entry name" value="RND_mfp"/>
    <property type="match status" value="1"/>
</dbReference>
<proteinExistence type="inferred from homology"/>
<dbReference type="Gene3D" id="2.40.420.20">
    <property type="match status" value="1"/>
</dbReference>
<evidence type="ECO:0000313" key="4">
    <source>
        <dbReference type="Proteomes" id="UP000298050"/>
    </source>
</evidence>
<dbReference type="AlphaFoldDB" id="A0A4Z0LY96"/>
<dbReference type="Gene3D" id="2.40.30.170">
    <property type="match status" value="1"/>
</dbReference>
<gene>
    <name evidence="3" type="ORF">E4634_15760</name>
</gene>
<dbReference type="GO" id="GO:1990281">
    <property type="term" value="C:efflux pump complex"/>
    <property type="evidence" value="ECO:0007669"/>
    <property type="project" value="TreeGrafter"/>
</dbReference>
<dbReference type="PANTHER" id="PTHR30469">
    <property type="entry name" value="MULTIDRUG RESISTANCE PROTEIN MDTA"/>
    <property type="match status" value="1"/>
</dbReference>
<dbReference type="PANTHER" id="PTHR30469:SF12">
    <property type="entry name" value="MULTIDRUG RESISTANCE PROTEIN MDTA"/>
    <property type="match status" value="1"/>
</dbReference>
<comment type="caution">
    <text evidence="3">The sequence shown here is derived from an EMBL/GenBank/DDBJ whole genome shotgun (WGS) entry which is preliminary data.</text>
</comment>
<dbReference type="RefSeq" id="WP_135445616.1">
    <property type="nucleotide sequence ID" value="NZ_SRLE01000011.1"/>
</dbReference>
<dbReference type="OrthoDB" id="5730196at2"/>
<dbReference type="Proteomes" id="UP000298050">
    <property type="component" value="Unassembled WGS sequence"/>
</dbReference>
<keyword evidence="4" id="KW-1185">Reference proteome</keyword>
<protein>
    <submittedName>
        <fullName evidence="3">Efflux RND transporter periplasmic adaptor subunit</fullName>
    </submittedName>
</protein>
<dbReference type="Pfam" id="PF25967">
    <property type="entry name" value="RND-MFP_C"/>
    <property type="match status" value="1"/>
</dbReference>
<dbReference type="EMBL" id="SRLE01000011">
    <property type="protein sequence ID" value="TGD72127.1"/>
    <property type="molecule type" value="Genomic_DNA"/>
</dbReference>
<evidence type="ECO:0000259" key="2">
    <source>
        <dbReference type="Pfam" id="PF25967"/>
    </source>
</evidence>
<name>A0A4Z0LY96_9GAMM</name>
<dbReference type="Gene3D" id="1.10.287.470">
    <property type="entry name" value="Helix hairpin bin"/>
    <property type="match status" value="1"/>
</dbReference>
<reference evidence="3 4" key="1">
    <citation type="submission" date="2019-04" db="EMBL/GenBank/DDBJ databases">
        <title>Taxonomy of novel Haliea sp. from mangrove soil of West Coast of India.</title>
        <authorList>
            <person name="Verma A."/>
            <person name="Kumar P."/>
            <person name="Krishnamurthi S."/>
        </authorList>
    </citation>
    <scope>NUCLEOTIDE SEQUENCE [LARGE SCALE GENOMIC DNA]</scope>
    <source>
        <strain evidence="3 4">SAOS-164</strain>
    </source>
</reference>
<dbReference type="SUPFAM" id="SSF111369">
    <property type="entry name" value="HlyD-like secretion proteins"/>
    <property type="match status" value="1"/>
</dbReference>
<evidence type="ECO:0000256" key="1">
    <source>
        <dbReference type="ARBA" id="ARBA00009477"/>
    </source>
</evidence>
<sequence>MASRILKILAPIAVLMGSVGVYALLQASRPEPEKNEESARPTTVYVAEVVEGSSALEVQTQGEVRSRNQIDLVAEVGGRIVAASPEFVQGGTIVPGAALLRMEDTDYRLAVREARARVAEAELAVQQALADQDVARKQLRNDPNPSDLALKKPQVAQARAMLEAAKAGLEQAELDLDRTSVSLPFHGRVAETYVQVGQYIVAGTPLAEVFGTDLVEVRLPLTDAQLAALGLPIGYTAPEGGGLDVAFSAQVAGQRHQWQGRLVRLDASVDPDTRLLYAIAEVADPYGSAASSNGMPLAVGLFVDARIHGRDLQNAMKIPGSALRAGNIVYVVNAEGLLEIRPVDVAHASPDTVVVSGGLKPGEQVVTSAIRNPIQGMALATVSRKEG</sequence>
<dbReference type="GO" id="GO:0015562">
    <property type="term" value="F:efflux transmembrane transporter activity"/>
    <property type="evidence" value="ECO:0007669"/>
    <property type="project" value="TreeGrafter"/>
</dbReference>
<dbReference type="InterPro" id="IPR058627">
    <property type="entry name" value="MdtA-like_C"/>
</dbReference>
<evidence type="ECO:0000313" key="3">
    <source>
        <dbReference type="EMBL" id="TGD72127.1"/>
    </source>
</evidence>
<dbReference type="InterPro" id="IPR006143">
    <property type="entry name" value="RND_pump_MFP"/>
</dbReference>
<accession>A0A4Z0LY96</accession>
<comment type="similarity">
    <text evidence="1">Belongs to the membrane fusion protein (MFP) (TC 8.A.1) family.</text>
</comment>
<dbReference type="Gene3D" id="2.40.50.100">
    <property type="match status" value="1"/>
</dbReference>
<organism evidence="3 4">
    <name type="scientific">Mangrovimicrobium sediminis</name>
    <dbReference type="NCBI Taxonomy" id="2562682"/>
    <lineage>
        <taxon>Bacteria</taxon>
        <taxon>Pseudomonadati</taxon>
        <taxon>Pseudomonadota</taxon>
        <taxon>Gammaproteobacteria</taxon>
        <taxon>Cellvibrionales</taxon>
        <taxon>Halieaceae</taxon>
        <taxon>Mangrovimicrobium</taxon>
    </lineage>
</organism>
<feature type="domain" description="Multidrug resistance protein MdtA-like C-terminal permuted SH3" evidence="2">
    <location>
        <begin position="314"/>
        <end position="370"/>
    </location>
</feature>